<name>A0A9P6H3T2_9AGAM</name>
<evidence type="ECO:0000259" key="11">
    <source>
        <dbReference type="Pfam" id="PF23936"/>
    </source>
</evidence>
<dbReference type="GO" id="GO:0005634">
    <property type="term" value="C:nucleus"/>
    <property type="evidence" value="ECO:0007669"/>
    <property type="project" value="UniProtKB-SubCell"/>
</dbReference>
<feature type="domain" description="ELP1 N-terminal second beta-propeller" evidence="8">
    <location>
        <begin position="567"/>
        <end position="690"/>
    </location>
</feature>
<evidence type="ECO:0000259" key="9">
    <source>
        <dbReference type="Pfam" id="PF23878"/>
    </source>
</evidence>
<dbReference type="GO" id="GO:0016301">
    <property type="term" value="F:kinase activity"/>
    <property type="evidence" value="ECO:0007669"/>
    <property type="project" value="UniProtKB-KW"/>
</dbReference>
<dbReference type="Pfam" id="PF23878">
    <property type="entry name" value="TPR_ELP1"/>
    <property type="match status" value="1"/>
</dbReference>
<reference evidence="12" key="2">
    <citation type="submission" date="2020-11" db="EMBL/GenBank/DDBJ databases">
        <authorList>
            <consortium name="DOE Joint Genome Institute"/>
            <person name="Kuo A."/>
            <person name="Miyauchi S."/>
            <person name="Kiss E."/>
            <person name="Drula E."/>
            <person name="Kohler A."/>
            <person name="Sanchez-Garcia M."/>
            <person name="Andreopoulos B."/>
            <person name="Barry K.W."/>
            <person name="Bonito G."/>
            <person name="Buee M."/>
            <person name="Carver A."/>
            <person name="Chen C."/>
            <person name="Cichocki N."/>
            <person name="Clum A."/>
            <person name="Culley D."/>
            <person name="Crous P.W."/>
            <person name="Fauchery L."/>
            <person name="Girlanda M."/>
            <person name="Hayes R."/>
            <person name="Keri Z."/>
            <person name="Labutti K."/>
            <person name="Lipzen A."/>
            <person name="Lombard V."/>
            <person name="Magnuson J."/>
            <person name="Maillard F."/>
            <person name="Morin E."/>
            <person name="Murat C."/>
            <person name="Nolan M."/>
            <person name="Ohm R."/>
            <person name="Pangilinan J."/>
            <person name="Pereira M."/>
            <person name="Perotto S."/>
            <person name="Peter M."/>
            <person name="Riley R."/>
            <person name="Sitrit Y."/>
            <person name="Stielow B."/>
            <person name="Szollosi G."/>
            <person name="Zifcakova L."/>
            <person name="Stursova M."/>
            <person name="Spatafora J.W."/>
            <person name="Tedersoo L."/>
            <person name="Vaario L.-M."/>
            <person name="Yamada A."/>
            <person name="Yan M."/>
            <person name="Wang P."/>
            <person name="Xu J."/>
            <person name="Bruns T."/>
            <person name="Baldrian P."/>
            <person name="Vilgalys R."/>
            <person name="Henrissat B."/>
            <person name="Grigoriev I.V."/>
            <person name="Hibbett D."/>
            <person name="Nagy L.G."/>
            <person name="Martin F.M."/>
        </authorList>
    </citation>
    <scope>NUCLEOTIDE SEQUENCE</scope>
    <source>
        <strain evidence="12">UH-Tt-Lm1</strain>
    </source>
</reference>
<sequence length="1298" mass="144337">MRNLGLRDVQDIALPSANISAVAIDLEEDAIYVTSERQNADADIEVEIFKLELHQNKVAQPSLVALFTSNSIPSFNPPPYQVLACQIVPENRELAVILRCGDIVTVSLQQDDAPIADIVGSIDSGILAATWGPDESLLALVTGDNKLILMTSAFDVLSEGPLHTDDYGEDAPINVGWGAKQTQFHGSLGKAAAQVTTRLDNIGSSPDDDELPRVSWRGDGAYFVVSTLSNKNLQSEMRRRVLRVYNRDAVLQSTSEAVAGLEHTISWRPSGNLIVSTQRFGFEGGGAGKDGRHDVVFFERNGLRHGEFNLREPWTKTTLEGRISWGYSVKEVAWSSDSNILSVWIRGKDKDVVQLWTSGNYHWYLKQEIESPTHERFVRVFWHPEDGSKLVLATSSQLYLRTYGWETWVSATTFPNDSGTVAVMDGDNVLLTPFRSQNVPPPMSSFKLALSSTRTPLHASFSPTNDTVAFLWESGLVQVWNLQTRLGPGPGKIMNPVKVGEGSVSVGLARRVSVSAVVDGKITLAILGSRGNDILTYVEVGDGAFEVKNEVGLPGRGGTIPGAATDVWQDSTGQVFLVVIVGSANKVAKFPEFCPSLRRESDPSSDENPLFIGLSNAGKLYAANPSGSTTLATDANSFCCASGFVIYATTAHEAHFVPTRALFSFLSPGYSKDGKVESEVRRVERGSRIVTAVTSNMALVLQMPRGNLETVNPRPLVLEVVKKDVDSGQWRKAFLSCRKHRIDLNIIVEHNPEGFFAGISTFVEQIDDVDYINLFLTGVGRSTMTAEMICRVCDGVRTELENRNLNRYINSILTAYVFRQPPDYEAGLELLLRIRESAPHLVEDAVKYIIFLVDANTLFDLALGMYDFSLVLMIAQHAQKDPREYLPFLRELRSLETNYQKFKIDDHLKRYEKALRNLRKTGPERFDEAMAYVEKHRLYDLALSIWEGTEHFKSVLNVYGEYLFERREFSQAALVFVQAERPAKAMIAYEKALDWRELFDLAVRESTPQDELAEMGVRIADDLSSKKRYAEAATVLLDYAGDVRQAVIAYVDGNLFADARRIVSLRTVPELVEEIIHPGALETKSQIEEDLGEMKSQLSKQVARVRELRVKKVEQPEAFYGDEDVDLHNIDVMTDVSMAPTAFTRYTVAPSTASKKSRQSSRSRRKAERKVGSGRKGTVDEEEYLLQSIVKMCARLTTVQGEAGKLLPHMLQFTDEHREEGKALQEELMAFKGELSRAIEEVWARPPPESESKDVATTSVSQNATGVGDGAKSQDPLDKIAKPQIVEPTWRVTLWDRK</sequence>
<keyword evidence="12" id="KW-0808">Transferase</keyword>
<proteinExistence type="inferred from homology"/>
<keyword evidence="12" id="KW-0418">Kinase</keyword>
<dbReference type="InterPro" id="IPR056167">
    <property type="entry name" value="A-sol_ELP1"/>
</dbReference>
<gene>
    <name evidence="12" type="ORF">BJ322DRAFT_1095347</name>
</gene>
<evidence type="ECO:0000259" key="8">
    <source>
        <dbReference type="Pfam" id="PF23797"/>
    </source>
</evidence>
<feature type="domain" description="ELP1 TPR" evidence="9">
    <location>
        <begin position="899"/>
        <end position="1061"/>
    </location>
</feature>
<evidence type="ECO:0000256" key="5">
    <source>
        <dbReference type="PIRNR" id="PIRNR017233"/>
    </source>
</evidence>
<dbReference type="InterPro" id="IPR056165">
    <property type="entry name" value="Beta-prop_ELP1_2nd"/>
</dbReference>
<feature type="compositionally biased region" description="Polar residues" evidence="6">
    <location>
        <begin position="1255"/>
        <end position="1265"/>
    </location>
</feature>
<feature type="compositionally biased region" description="Basic and acidic residues" evidence="6">
    <location>
        <begin position="1244"/>
        <end position="1254"/>
    </location>
</feature>
<accession>A0A9P6H3T2</accession>
<dbReference type="EMBL" id="WIUZ02000026">
    <property type="protein sequence ID" value="KAF9777925.1"/>
    <property type="molecule type" value="Genomic_DNA"/>
</dbReference>
<dbReference type="Pfam" id="PF23797">
    <property type="entry name" value="Beta-prop_ELP1_2nd"/>
    <property type="match status" value="2"/>
</dbReference>
<dbReference type="SUPFAM" id="SSF69322">
    <property type="entry name" value="Tricorn protease domain 2"/>
    <property type="match status" value="1"/>
</dbReference>
<comment type="similarity">
    <text evidence="2 5">Belongs to the ELP1/IKA1 family.</text>
</comment>
<comment type="subcellular location">
    <subcellularLocation>
        <location evidence="5">Cytoplasm</location>
    </subcellularLocation>
    <subcellularLocation>
        <location evidence="5">Nucleus</location>
    </subcellularLocation>
</comment>
<comment type="function">
    <text evidence="5">Component of the elongator complex which is required for multiple tRNA modifications, including mcm5U (5-methoxycarbonylmethyl uridine), mcm5s2U (5-methoxycarbonylmethyl-2-thiouridine), and ncm5U (5-carbamoylmethyl uridine). The elongator complex catalyzes formation of carboxymethyluridine in the wobble base at position 34 in tRNAs.</text>
</comment>
<keyword evidence="13" id="KW-1185">Reference proteome</keyword>
<dbReference type="Pfam" id="PF04762">
    <property type="entry name" value="Beta-prop_ELP1_1st"/>
    <property type="match status" value="1"/>
</dbReference>
<evidence type="ECO:0000256" key="4">
    <source>
        <dbReference type="ARBA" id="ARBA00022694"/>
    </source>
</evidence>
<dbReference type="Pfam" id="PF23936">
    <property type="entry name" value="HB_ELP1"/>
    <property type="match status" value="1"/>
</dbReference>
<protein>
    <recommendedName>
        <fullName evidence="5">Elongator complex protein 1</fullName>
    </recommendedName>
</protein>
<comment type="pathway">
    <text evidence="1">tRNA modification; 5-methoxycarbonylmethyl-2-thiouridine-tRNA biosynthesis.</text>
</comment>
<dbReference type="Pfam" id="PF23925">
    <property type="entry name" value="A-sol_ELP1"/>
    <property type="match status" value="2"/>
</dbReference>
<dbReference type="GO" id="GO:0002926">
    <property type="term" value="P:tRNA wobble base 5-methoxycarbonylmethyl-2-thiouridinylation"/>
    <property type="evidence" value="ECO:0007669"/>
    <property type="project" value="TreeGrafter"/>
</dbReference>
<evidence type="ECO:0000313" key="13">
    <source>
        <dbReference type="Proteomes" id="UP000736335"/>
    </source>
</evidence>
<evidence type="ECO:0000256" key="3">
    <source>
        <dbReference type="ARBA" id="ARBA00022490"/>
    </source>
</evidence>
<evidence type="ECO:0000256" key="6">
    <source>
        <dbReference type="SAM" id="MobiDB-lite"/>
    </source>
</evidence>
<evidence type="ECO:0000256" key="2">
    <source>
        <dbReference type="ARBA" id="ARBA00006086"/>
    </source>
</evidence>
<feature type="domain" description="ELP1 N-terminal second beta-propeller" evidence="8">
    <location>
        <begin position="423"/>
        <end position="484"/>
    </location>
</feature>
<dbReference type="InterPro" id="IPR056164">
    <property type="entry name" value="Beta-prop_ELP1_1st"/>
</dbReference>
<dbReference type="InterPro" id="IPR056166">
    <property type="entry name" value="TPR_ELP1"/>
</dbReference>
<evidence type="ECO:0000313" key="12">
    <source>
        <dbReference type="EMBL" id="KAF9777925.1"/>
    </source>
</evidence>
<feature type="compositionally biased region" description="Basic residues" evidence="6">
    <location>
        <begin position="1155"/>
        <end position="1168"/>
    </location>
</feature>
<dbReference type="InterPro" id="IPR056169">
    <property type="entry name" value="HB_ELP1"/>
</dbReference>
<feature type="domain" description="ELP1 first N-terminal beta-propeller" evidence="7">
    <location>
        <begin position="2"/>
        <end position="385"/>
    </location>
</feature>
<organism evidence="12 13">
    <name type="scientific">Thelephora terrestris</name>
    <dbReference type="NCBI Taxonomy" id="56493"/>
    <lineage>
        <taxon>Eukaryota</taxon>
        <taxon>Fungi</taxon>
        <taxon>Dikarya</taxon>
        <taxon>Basidiomycota</taxon>
        <taxon>Agaricomycotina</taxon>
        <taxon>Agaricomycetes</taxon>
        <taxon>Thelephorales</taxon>
        <taxon>Thelephoraceae</taxon>
        <taxon>Thelephora</taxon>
    </lineage>
</organism>
<keyword evidence="3 5" id="KW-0963">Cytoplasm</keyword>
<dbReference type="GO" id="GO:0000049">
    <property type="term" value="F:tRNA binding"/>
    <property type="evidence" value="ECO:0007669"/>
    <property type="project" value="TreeGrafter"/>
</dbReference>
<dbReference type="Proteomes" id="UP000736335">
    <property type="component" value="Unassembled WGS sequence"/>
</dbReference>
<evidence type="ECO:0000259" key="7">
    <source>
        <dbReference type="Pfam" id="PF04762"/>
    </source>
</evidence>
<dbReference type="GO" id="GO:0005829">
    <property type="term" value="C:cytosol"/>
    <property type="evidence" value="ECO:0007669"/>
    <property type="project" value="TreeGrafter"/>
</dbReference>
<feature type="domain" description="ELP1 three-helical bundle" evidence="11">
    <location>
        <begin position="1071"/>
        <end position="1242"/>
    </location>
</feature>
<feature type="region of interest" description="Disordered" evidence="6">
    <location>
        <begin position="1148"/>
        <end position="1178"/>
    </location>
</feature>
<keyword evidence="5" id="KW-0539">Nucleus</keyword>
<dbReference type="InterPro" id="IPR006849">
    <property type="entry name" value="Elp1"/>
</dbReference>
<dbReference type="PANTHER" id="PTHR12747">
    <property type="entry name" value="ELONGATOR COMPLEX PROTEIN 1"/>
    <property type="match status" value="1"/>
</dbReference>
<evidence type="ECO:0000256" key="1">
    <source>
        <dbReference type="ARBA" id="ARBA00005043"/>
    </source>
</evidence>
<evidence type="ECO:0000259" key="10">
    <source>
        <dbReference type="Pfam" id="PF23925"/>
    </source>
</evidence>
<dbReference type="PIRSF" id="PIRSF017233">
    <property type="entry name" value="IKAP"/>
    <property type="match status" value="1"/>
</dbReference>
<dbReference type="OrthoDB" id="40048at2759"/>
<feature type="domain" description="ELP1 alpha-solenoid" evidence="10">
    <location>
        <begin position="789"/>
        <end position="892"/>
    </location>
</feature>
<reference evidence="12" key="1">
    <citation type="journal article" date="2020" name="Nat. Commun.">
        <title>Large-scale genome sequencing of mycorrhizal fungi provides insights into the early evolution of symbiotic traits.</title>
        <authorList>
            <person name="Miyauchi S."/>
            <person name="Kiss E."/>
            <person name="Kuo A."/>
            <person name="Drula E."/>
            <person name="Kohler A."/>
            <person name="Sanchez-Garcia M."/>
            <person name="Morin E."/>
            <person name="Andreopoulos B."/>
            <person name="Barry K.W."/>
            <person name="Bonito G."/>
            <person name="Buee M."/>
            <person name="Carver A."/>
            <person name="Chen C."/>
            <person name="Cichocki N."/>
            <person name="Clum A."/>
            <person name="Culley D."/>
            <person name="Crous P.W."/>
            <person name="Fauchery L."/>
            <person name="Girlanda M."/>
            <person name="Hayes R.D."/>
            <person name="Keri Z."/>
            <person name="LaButti K."/>
            <person name="Lipzen A."/>
            <person name="Lombard V."/>
            <person name="Magnuson J."/>
            <person name="Maillard F."/>
            <person name="Murat C."/>
            <person name="Nolan M."/>
            <person name="Ohm R.A."/>
            <person name="Pangilinan J."/>
            <person name="Pereira M.F."/>
            <person name="Perotto S."/>
            <person name="Peter M."/>
            <person name="Pfister S."/>
            <person name="Riley R."/>
            <person name="Sitrit Y."/>
            <person name="Stielow J.B."/>
            <person name="Szollosi G."/>
            <person name="Zifcakova L."/>
            <person name="Stursova M."/>
            <person name="Spatafora J.W."/>
            <person name="Tedersoo L."/>
            <person name="Vaario L.M."/>
            <person name="Yamada A."/>
            <person name="Yan M."/>
            <person name="Wang P."/>
            <person name="Xu J."/>
            <person name="Bruns T."/>
            <person name="Baldrian P."/>
            <person name="Vilgalys R."/>
            <person name="Dunand C."/>
            <person name="Henrissat B."/>
            <person name="Grigoriev I.V."/>
            <person name="Hibbett D."/>
            <person name="Nagy L.G."/>
            <person name="Martin F.M."/>
        </authorList>
    </citation>
    <scope>NUCLEOTIDE SEQUENCE</scope>
    <source>
        <strain evidence="12">UH-Tt-Lm1</strain>
    </source>
</reference>
<keyword evidence="4" id="KW-0819">tRNA processing</keyword>
<dbReference type="GO" id="GO:0033588">
    <property type="term" value="C:elongator holoenzyme complex"/>
    <property type="evidence" value="ECO:0007669"/>
    <property type="project" value="InterPro"/>
</dbReference>
<feature type="region of interest" description="Disordered" evidence="6">
    <location>
        <begin position="1244"/>
        <end position="1282"/>
    </location>
</feature>
<comment type="caution">
    <text evidence="12">The sequence shown here is derived from an EMBL/GenBank/DDBJ whole genome shotgun (WGS) entry which is preliminary data.</text>
</comment>
<feature type="domain" description="ELP1 alpha-solenoid" evidence="10">
    <location>
        <begin position="714"/>
        <end position="788"/>
    </location>
</feature>
<dbReference type="PANTHER" id="PTHR12747:SF0">
    <property type="entry name" value="ELONGATOR COMPLEX PROTEIN 1"/>
    <property type="match status" value="1"/>
</dbReference>